<dbReference type="EMBL" id="CP146612">
    <property type="protein sequence ID" value="WWX25392.1"/>
    <property type="molecule type" value="Genomic_DNA"/>
</dbReference>
<evidence type="ECO:0000313" key="2">
    <source>
        <dbReference type="EMBL" id="WWX25392.1"/>
    </source>
</evidence>
<accession>A0ABZ2J3A2</accession>
<reference evidence="2 3" key="1">
    <citation type="submission" date="2024-03" db="EMBL/GenBank/DDBJ databases">
        <title>A Dehalogenimonas Isolated from Estuarine Sediments Dihaloeliminates Chlorinated Alkanes.</title>
        <authorList>
            <person name="Yang Y."/>
            <person name="Wang H."/>
        </authorList>
    </citation>
    <scope>NUCLEOTIDE SEQUENCE [LARGE SCALE GENOMIC DNA]</scope>
    <source>
        <strain evidence="2 3">W</strain>
    </source>
</reference>
<sequence>MEQQQYYKKQDSSFSIAAAVDARDQGVSMMIGAAMVFGLAAGGLAIGYVSPFIQWLVTGTLGVLGTLLTVSGIVKVLSGR</sequence>
<gene>
    <name evidence="2" type="ORF">V8247_00030</name>
</gene>
<protein>
    <submittedName>
        <fullName evidence="2">Uncharacterized protein</fullName>
    </submittedName>
</protein>
<proteinExistence type="predicted"/>
<dbReference type="Proteomes" id="UP001375370">
    <property type="component" value="Chromosome"/>
</dbReference>
<keyword evidence="3" id="KW-1185">Reference proteome</keyword>
<keyword evidence="1" id="KW-1133">Transmembrane helix</keyword>
<keyword evidence="1" id="KW-0472">Membrane</keyword>
<evidence type="ECO:0000313" key="3">
    <source>
        <dbReference type="Proteomes" id="UP001375370"/>
    </source>
</evidence>
<organism evidence="2 3">
    <name type="scientific">Candidatus Dehalogenimonas loeffleri</name>
    <dbReference type="NCBI Taxonomy" id="3127115"/>
    <lineage>
        <taxon>Bacteria</taxon>
        <taxon>Bacillati</taxon>
        <taxon>Chloroflexota</taxon>
        <taxon>Dehalococcoidia</taxon>
        <taxon>Dehalococcoidales</taxon>
        <taxon>Dehalococcoidaceae</taxon>
        <taxon>Dehalogenimonas</taxon>
    </lineage>
</organism>
<name>A0ABZ2J3A2_9CHLR</name>
<keyword evidence="1" id="KW-0812">Transmembrane</keyword>
<feature type="transmembrane region" description="Helical" evidence="1">
    <location>
        <begin position="29"/>
        <end position="49"/>
    </location>
</feature>
<dbReference type="RefSeq" id="WP_338737531.1">
    <property type="nucleotide sequence ID" value="NZ_CP146612.1"/>
</dbReference>
<evidence type="ECO:0000256" key="1">
    <source>
        <dbReference type="SAM" id="Phobius"/>
    </source>
</evidence>
<feature type="transmembrane region" description="Helical" evidence="1">
    <location>
        <begin position="55"/>
        <end position="77"/>
    </location>
</feature>